<comment type="caution">
    <text evidence="2">The sequence shown here is derived from an EMBL/GenBank/DDBJ whole genome shotgun (WGS) entry which is preliminary data.</text>
</comment>
<protein>
    <submittedName>
        <fullName evidence="2">Uncharacterized protein</fullName>
    </submittedName>
</protein>
<evidence type="ECO:0000313" key="2">
    <source>
        <dbReference type="EMBL" id="KAF2264383.1"/>
    </source>
</evidence>
<feature type="compositionally biased region" description="Low complexity" evidence="1">
    <location>
        <begin position="72"/>
        <end position="88"/>
    </location>
</feature>
<accession>A0A9P4K965</accession>
<evidence type="ECO:0000256" key="1">
    <source>
        <dbReference type="SAM" id="MobiDB-lite"/>
    </source>
</evidence>
<sequence length="147" mass="16250">MSASKMALTPRDVEVLAIAWFCFIEEPKIDMDKFASMAGYTRKSAVVTIGNLKRKIKTSLDPNDLSAGIRLSTPKKAASTPKKTATTPKDPKSSGRKRYAAEDVESPVEKKSKTLVQHVQDEEDFKIKIEDEGYGAVEGGYMEEAEF</sequence>
<evidence type="ECO:0000313" key="3">
    <source>
        <dbReference type="Proteomes" id="UP000800093"/>
    </source>
</evidence>
<name>A0A9P4K965_9PLEO</name>
<dbReference type="EMBL" id="ML986616">
    <property type="protein sequence ID" value="KAF2264383.1"/>
    <property type="molecule type" value="Genomic_DNA"/>
</dbReference>
<organism evidence="2 3">
    <name type="scientific">Lojkania enalia</name>
    <dbReference type="NCBI Taxonomy" id="147567"/>
    <lineage>
        <taxon>Eukaryota</taxon>
        <taxon>Fungi</taxon>
        <taxon>Dikarya</taxon>
        <taxon>Ascomycota</taxon>
        <taxon>Pezizomycotina</taxon>
        <taxon>Dothideomycetes</taxon>
        <taxon>Pleosporomycetidae</taxon>
        <taxon>Pleosporales</taxon>
        <taxon>Pleosporales incertae sedis</taxon>
        <taxon>Lojkania</taxon>
    </lineage>
</organism>
<keyword evidence="3" id="KW-1185">Reference proteome</keyword>
<dbReference type="Proteomes" id="UP000800093">
    <property type="component" value="Unassembled WGS sequence"/>
</dbReference>
<gene>
    <name evidence="2" type="ORF">CC78DRAFT_601642</name>
</gene>
<dbReference type="AlphaFoldDB" id="A0A9P4K965"/>
<feature type="region of interest" description="Disordered" evidence="1">
    <location>
        <begin position="62"/>
        <end position="115"/>
    </location>
</feature>
<dbReference type="OrthoDB" id="5403747at2759"/>
<proteinExistence type="predicted"/>
<reference evidence="3" key="1">
    <citation type="journal article" date="2020" name="Stud. Mycol.">
        <title>101 Dothideomycetes genomes: A test case for predicting lifestyles and emergence of pathogens.</title>
        <authorList>
            <person name="Haridas S."/>
            <person name="Albert R."/>
            <person name="Binder M."/>
            <person name="Bloem J."/>
            <person name="LaButti K."/>
            <person name="Salamov A."/>
            <person name="Andreopoulos B."/>
            <person name="Baker S."/>
            <person name="Barry K."/>
            <person name="Bills G."/>
            <person name="Bluhm B."/>
            <person name="Cannon C."/>
            <person name="Castanera R."/>
            <person name="Culley D."/>
            <person name="Daum C."/>
            <person name="Ezra D."/>
            <person name="Gonzalez J."/>
            <person name="Henrissat B."/>
            <person name="Kuo A."/>
            <person name="Liang C."/>
            <person name="Lipzen A."/>
            <person name="Lutzoni F."/>
            <person name="Magnuson J."/>
            <person name="Mondo S."/>
            <person name="Nolan M."/>
            <person name="Ohm R."/>
            <person name="Pangilinan J."/>
            <person name="Park H.-J."/>
            <person name="Ramirez L."/>
            <person name="Alfaro M."/>
            <person name="Sun H."/>
            <person name="Tritt A."/>
            <person name="Yoshinaga Y."/>
            <person name="Zwiers L.-H."/>
            <person name="Turgeon B."/>
            <person name="Goodwin S."/>
            <person name="Spatafora J."/>
            <person name="Crous P."/>
            <person name="Grigoriev I."/>
        </authorList>
    </citation>
    <scope>NUCLEOTIDE SEQUENCE [LARGE SCALE GENOMIC DNA]</scope>
    <source>
        <strain evidence="3">CBS 304.66</strain>
    </source>
</reference>